<dbReference type="KEGG" id="rce:RC1_0042"/>
<name>B6IPV6_RHOCS</name>
<reference evidence="1 2" key="1">
    <citation type="journal article" date="2010" name="BMC Genomics">
        <title>Metabolic flexibility revealed in the genome of the cyst-forming alpha-1 proteobacterium Rhodospirillum centenum.</title>
        <authorList>
            <person name="Lu Y.K."/>
            <person name="Marden J."/>
            <person name="Han M."/>
            <person name="Swingley W.D."/>
            <person name="Mastrian S.D."/>
            <person name="Chowdhury S.R."/>
            <person name="Hao J."/>
            <person name="Helmy T."/>
            <person name="Kim S."/>
            <person name="Kurdoglu A.A."/>
            <person name="Matthies H.J."/>
            <person name="Rollo D."/>
            <person name="Stothard P."/>
            <person name="Blankenship R.E."/>
            <person name="Bauer C.E."/>
            <person name="Touchman J.W."/>
        </authorList>
    </citation>
    <scope>NUCLEOTIDE SEQUENCE [LARGE SCALE GENOMIC DNA]</scope>
    <source>
        <strain evidence="2">ATCC 51521 / SW</strain>
    </source>
</reference>
<keyword evidence="2" id="KW-1185">Reference proteome</keyword>
<evidence type="ECO:0000313" key="1">
    <source>
        <dbReference type="EMBL" id="ACI97492.1"/>
    </source>
</evidence>
<evidence type="ECO:0000313" key="2">
    <source>
        <dbReference type="Proteomes" id="UP000001591"/>
    </source>
</evidence>
<protein>
    <submittedName>
        <fullName evidence="1">Uncharacterized protein</fullName>
    </submittedName>
</protein>
<dbReference type="eggNOG" id="ENOG50318TI">
    <property type="taxonomic scope" value="Bacteria"/>
</dbReference>
<dbReference type="AlphaFoldDB" id="B6IPV6"/>
<dbReference type="STRING" id="414684.RC1_0042"/>
<gene>
    <name evidence="1" type="ordered locus">RC1_0042</name>
</gene>
<dbReference type="EMBL" id="CP000613">
    <property type="protein sequence ID" value="ACI97492.1"/>
    <property type="molecule type" value="Genomic_DNA"/>
</dbReference>
<dbReference type="Proteomes" id="UP000001591">
    <property type="component" value="Chromosome"/>
</dbReference>
<proteinExistence type="predicted"/>
<accession>B6IPV6</accession>
<sequence>MFMAQLLASLDRRSAGTVPLIPELLWEVGDVRLGRRPQRVPLWFARRLHDQAVWRQVKGVAQARPAPGLRVLLTSTAFRRVPDEGVAGHEIISVPDVIDHNAGVALHPEILAARVGGRDHRSDGPLAHTADFTVVTVHGKDYPFRGAKQRDLVRQLVDAFQRGAPRCLTAKVLEEANYNSSVNTIAKAFSGRDDWREFIAEDGGSCWIFT</sequence>
<organism evidence="1 2">
    <name type="scientific">Rhodospirillum centenum (strain ATCC 51521 / SW)</name>
    <dbReference type="NCBI Taxonomy" id="414684"/>
    <lineage>
        <taxon>Bacteria</taxon>
        <taxon>Pseudomonadati</taxon>
        <taxon>Pseudomonadota</taxon>
        <taxon>Alphaproteobacteria</taxon>
        <taxon>Rhodospirillales</taxon>
        <taxon>Rhodospirillaceae</taxon>
        <taxon>Rhodospirillum</taxon>
    </lineage>
</organism>
<dbReference type="HOGENOM" id="CLU_1309311_0_0_5"/>